<reference evidence="2 3" key="1">
    <citation type="journal article" date="2016" name="Nat. Commun.">
        <title>Thousands of microbial genomes shed light on interconnected biogeochemical processes in an aquifer system.</title>
        <authorList>
            <person name="Anantharaman K."/>
            <person name="Brown C.T."/>
            <person name="Hug L.A."/>
            <person name="Sharon I."/>
            <person name="Castelle C.J."/>
            <person name="Probst A.J."/>
            <person name="Thomas B.C."/>
            <person name="Singh A."/>
            <person name="Wilkins M.J."/>
            <person name="Karaoz U."/>
            <person name="Brodie E.L."/>
            <person name="Williams K.H."/>
            <person name="Hubbard S.S."/>
            <person name="Banfield J.F."/>
        </authorList>
    </citation>
    <scope>NUCLEOTIDE SEQUENCE [LARGE SCALE GENOMIC DNA]</scope>
</reference>
<evidence type="ECO:0000256" key="1">
    <source>
        <dbReference type="SAM" id="Phobius"/>
    </source>
</evidence>
<keyword evidence="1" id="KW-0812">Transmembrane</keyword>
<organism evidence="2 3">
    <name type="scientific">Candidatus Kuenenbacteria bacterium RIFCSPLOWO2_02_FULL_42_16</name>
    <dbReference type="NCBI Taxonomy" id="1798564"/>
    <lineage>
        <taxon>Bacteria</taxon>
        <taxon>Candidatus Kueneniibacteriota</taxon>
    </lineage>
</organism>
<feature type="transmembrane region" description="Helical" evidence="1">
    <location>
        <begin position="44"/>
        <end position="64"/>
    </location>
</feature>
<sequence length="1951" mass="212605">MAENNQQQNNEQNSQLPETLEVYKASRGYKIRQMIKHWSPKKKLVFLILPFLAVAVGLILYFTLAAPGDPEINLVWPDTNATIDGSEVRCGDQDLSFNIRLENNQRDIVTVGAFIAFDPDKVTVTSIDVSKTSFPVGEEITTPTNQGTLQKIDNVNGLIQVIRAYPVDSGGHGFTAANGVLATIHFDVKQNAERSTIFRLNRTDPGKTVMILNGGRAIDPNNTDNDFQLAVKCCLGDICGANETCPSNNWQDEPERCCNVDCVEATRLYLEPSKATVNVGQIVDKDGVDLMLASERADIATIKVILTFDANYLAISATDIVGNNMVGTMTAAVAVAGASSKITLEFSQYKGVKAQSNRLATLKFKVKNEIDLPPGPNQSPRDPHQPYVTEVKFEKNYGTGSTGSTNLFNLAGAGLFDANNPIVFTDGEYTIILPPIVLRAGTQLTVEPSYNSARIHWYTEPASSCGIEVGHSLTANDINKWEHDFEFTGLNQGDKYEYDITCDTENHYKLVLQKNFKTPMATNLSISQARATGVAASKAKISWLTTGGKNSDGRSDSTAYYREKGKTDWPYSKHNAALVPNHGLDLIGLSPSTTYEYYVHSSVDGTNCAIDTATPDCAASKKVFSFVTKNKNEAADANLILKVNRDRVCDEWLYCDAAVQVLNTKKNPPRNEDVCFATGVCNALDKGGQCLNIVDKGQGVLTFNTPKSAGEIKNLSGYSKIGLDWGYRCAIDGARKCSCSGSPLSCADTTNCSGSDNECVAAKIDGYYPYSVMAEVGLPIGIPNPSFEEGSIRPWQSYNLADITNVVDPNDKTNRVLKIEPKGAYSGATADKMSNKIITTPGALYVVSFRAKTDNFYGQKILVELGPYKTTDSGKEIFSRFSYYDNESRKVTTTVALKSYWQEYVVSLTAEELVKLAGMAGGSISADSPLNVAIIREPLENSNSAFYVDNVSMKSVLSVSDDLAYVPRSCRLYPSENAPACDYYDADRAKDMKGWKGYCVETDPGYRERKYLNQPMCLLWWPVDIISGEANTFSADSVAGYTDRKPLYYCLEARGNYAREDIRYCTIDYSTGACSGPDQSAKGDQYQVSLKEFLTLMKNTTGENIMGQQNEKMAMFSDNYLTKEDIIGVAIKGGSWSLSASLLQGRTSGKDLDYYESYKWLDNNRWEYKYSETKYDWVAFGSGAVPNYGCSPETMGNFVAMMLDFDNDHNLIYLNLKNCDDAFDTPEALVEVIFYLREPCLKIAQTVTIDGETVPWAQRVNSQKITTAGWLGYVKDQDYAPFGGAVVPRPLYSPPDWENNNEPLFVEPADTLNMTSPYQVRAGSPYGVSTAVCLSSKYTGTCNSGKVCEFPEGEGICFSDDDCGQFGSGAMCQGEMDSDDYGTGTAGNCVAFDNCCSNGAACGGDATHYNELGPASCVSGPNVGNNCQSRQDCGMEMDSGEYGMCVGFKAPEGVSWEDLNTSLSSTGFNNATGEPVSPGVSNLSKLFAKSYGIWKWEKDTAGDQKYKYIKISEAWDITGKGVLPQVPQILVNNSDKNNFVLTTQGSAVLKFSSWVDPNQVPLVRYTVDWNDGKESVEAGLRIPGRDTSNPHILVHYYKYREPLVPAVANDPCDATKCTFKPKIQLEDNWGRCNNDKDTNGNGQIDTAEACQNNSTTYPWAQFKKEIVVYKDQGGVPGGVMSVEPTTLTYIDDPANNYHLPFPQSFAVSNATIAGGNLSWSFSVEPGGFLDPVNLVDYKIGPANGYTGVLGPDQSQEVKLTINNIGSLAAGEHKAYIKVKDITDTANIKTEIVTVNLVIGPTAPPGPPAPTECPAGQQLLTEADNPAGLPVAWINRNNAICVAASENGCSQDGTVYDSLSVWDRMNTGANDDIVWCENNLWSDCDSQDGNLAVRCGLPRAQGGYEGFGEYDAIGEWGACGDDINEYYVCNTSGTCGCCYDDRASIGPGGECI</sequence>
<proteinExistence type="predicted"/>
<dbReference type="Gene3D" id="2.60.40.680">
    <property type="match status" value="1"/>
</dbReference>
<keyword evidence="1" id="KW-1133">Transmembrane helix</keyword>
<name>A0A1F6FX94_9BACT</name>
<evidence type="ECO:0000313" key="2">
    <source>
        <dbReference type="EMBL" id="OGG90476.1"/>
    </source>
</evidence>
<dbReference type="GO" id="GO:0030246">
    <property type="term" value="F:carbohydrate binding"/>
    <property type="evidence" value="ECO:0007669"/>
    <property type="project" value="InterPro"/>
</dbReference>
<dbReference type="Proteomes" id="UP000177998">
    <property type="component" value="Unassembled WGS sequence"/>
</dbReference>
<dbReference type="STRING" id="1798564.A3H55_00210"/>
<evidence type="ECO:0000313" key="3">
    <source>
        <dbReference type="Proteomes" id="UP000177998"/>
    </source>
</evidence>
<dbReference type="InterPro" id="IPR008965">
    <property type="entry name" value="CBM2/CBM3_carb-bd_dom_sf"/>
</dbReference>
<dbReference type="EMBL" id="MFMZ01000044">
    <property type="protein sequence ID" value="OGG90476.1"/>
    <property type="molecule type" value="Genomic_DNA"/>
</dbReference>
<dbReference type="Gene3D" id="2.60.120.260">
    <property type="entry name" value="Galactose-binding domain-like"/>
    <property type="match status" value="1"/>
</dbReference>
<protein>
    <submittedName>
        <fullName evidence="2">Uncharacterized protein</fullName>
    </submittedName>
</protein>
<comment type="caution">
    <text evidence="2">The sequence shown here is derived from an EMBL/GenBank/DDBJ whole genome shotgun (WGS) entry which is preliminary data.</text>
</comment>
<keyword evidence="1" id="KW-0472">Membrane</keyword>
<accession>A0A1F6FX94</accession>
<dbReference type="SUPFAM" id="SSF49384">
    <property type="entry name" value="Carbohydrate-binding domain"/>
    <property type="match status" value="1"/>
</dbReference>
<gene>
    <name evidence="2" type="ORF">A3H55_00210</name>
</gene>